<dbReference type="SMART" id="SM00145">
    <property type="entry name" value="PI3Ka"/>
    <property type="match status" value="1"/>
</dbReference>
<keyword evidence="17" id="KW-1185">Reference proteome</keyword>
<feature type="compositionally biased region" description="Low complexity" evidence="11">
    <location>
        <begin position="1286"/>
        <end position="1301"/>
    </location>
</feature>
<keyword evidence="8" id="KW-1133">Transmembrane helix</keyword>
<protein>
    <recommendedName>
        <fullName evidence="2">phosphatidylinositol 3-kinase</fullName>
        <ecNumber evidence="2">2.7.1.137</ecNumber>
    </recommendedName>
</protein>
<dbReference type="FunFam" id="3.30.1010.10:FF:000002">
    <property type="entry name" value="Phosphatidylinositol 3-kinase catalytic subunit type 3"/>
    <property type="match status" value="1"/>
</dbReference>
<keyword evidence="6" id="KW-0418">Kinase</keyword>
<evidence type="ECO:0000256" key="3">
    <source>
        <dbReference type="ARBA" id="ARBA00022679"/>
    </source>
</evidence>
<dbReference type="CDD" id="cd00870">
    <property type="entry name" value="PI3Ka_III"/>
    <property type="match status" value="1"/>
</dbReference>
<dbReference type="Gene3D" id="3.40.50.12190">
    <property type="match status" value="1"/>
</dbReference>
<dbReference type="Gene3D" id="1.10.1070.11">
    <property type="entry name" value="Phosphatidylinositol 3-/4-kinase, catalytic domain"/>
    <property type="match status" value="1"/>
</dbReference>
<dbReference type="GO" id="GO:0034272">
    <property type="term" value="C:phosphatidylinositol 3-kinase complex, class III, type II"/>
    <property type="evidence" value="ECO:0007669"/>
    <property type="project" value="TreeGrafter"/>
</dbReference>
<dbReference type="InterPro" id="IPR002420">
    <property type="entry name" value="PI3K-type_C2_dom"/>
</dbReference>
<name>A0A813TZP3_9BILA</name>
<evidence type="ECO:0000313" key="16">
    <source>
        <dbReference type="EMBL" id="CAF3602843.1"/>
    </source>
</evidence>
<evidence type="ECO:0000256" key="2">
    <source>
        <dbReference type="ARBA" id="ARBA00012073"/>
    </source>
</evidence>
<dbReference type="GO" id="GO:0016303">
    <property type="term" value="F:1-phosphatidylinositol-3-kinase activity"/>
    <property type="evidence" value="ECO:0007669"/>
    <property type="project" value="UniProtKB-EC"/>
</dbReference>
<evidence type="ECO:0000259" key="12">
    <source>
        <dbReference type="PROSITE" id="PS50290"/>
    </source>
</evidence>
<evidence type="ECO:0000313" key="17">
    <source>
        <dbReference type="Proteomes" id="UP000663829"/>
    </source>
</evidence>
<dbReference type="InterPro" id="IPR057756">
    <property type="entry name" value="PI3-kinase_type3/VPS34_cat"/>
</dbReference>
<dbReference type="CDD" id="cd00896">
    <property type="entry name" value="PI3Kc_III"/>
    <property type="match status" value="1"/>
</dbReference>
<evidence type="ECO:0000259" key="13">
    <source>
        <dbReference type="PROSITE" id="PS51545"/>
    </source>
</evidence>
<dbReference type="InterPro" id="IPR000403">
    <property type="entry name" value="PI3/4_kinase_cat_dom"/>
</dbReference>
<dbReference type="PROSITE" id="PS50290">
    <property type="entry name" value="PI3_4_KINASE_3"/>
    <property type="match status" value="1"/>
</dbReference>
<dbReference type="EC" id="2.7.1.137" evidence="2"/>
<dbReference type="GO" id="GO:0000407">
    <property type="term" value="C:phagophore assembly site"/>
    <property type="evidence" value="ECO:0007669"/>
    <property type="project" value="TreeGrafter"/>
</dbReference>
<dbReference type="InterPro" id="IPR029044">
    <property type="entry name" value="Nucleotide-diphossugar_trans"/>
</dbReference>
<dbReference type="SUPFAM" id="SSF53448">
    <property type="entry name" value="Nucleotide-diphospho-sugar transferases"/>
    <property type="match status" value="1"/>
</dbReference>
<dbReference type="PROSITE" id="PS51547">
    <property type="entry name" value="C2_PI3K"/>
    <property type="match status" value="1"/>
</dbReference>
<dbReference type="EMBL" id="CAJOBC010000577">
    <property type="protein sequence ID" value="CAF3602843.1"/>
    <property type="molecule type" value="Genomic_DNA"/>
</dbReference>
<feature type="domain" description="C2 PI3K-type" evidence="14">
    <location>
        <begin position="341"/>
        <end position="489"/>
    </location>
</feature>
<dbReference type="Pfam" id="PF15991">
    <property type="entry name" value="G_path_suppress"/>
    <property type="match status" value="1"/>
</dbReference>
<evidence type="ECO:0000256" key="4">
    <source>
        <dbReference type="ARBA" id="ARBA00022692"/>
    </source>
</evidence>
<dbReference type="Pfam" id="PF00454">
    <property type="entry name" value="PI3_PI4_kinase"/>
    <property type="match status" value="2"/>
</dbReference>
<dbReference type="EMBL" id="CAJNOQ010000577">
    <property type="protein sequence ID" value="CAF0816697.1"/>
    <property type="molecule type" value="Genomic_DNA"/>
</dbReference>
<dbReference type="InterPro" id="IPR011009">
    <property type="entry name" value="Kinase-like_dom_sf"/>
</dbReference>
<evidence type="ECO:0000256" key="5">
    <source>
        <dbReference type="ARBA" id="ARBA00022741"/>
    </source>
</evidence>
<feature type="region of interest" description="Disordered" evidence="11">
    <location>
        <begin position="1166"/>
        <end position="1194"/>
    </location>
</feature>
<accession>A0A813TZP3</accession>
<dbReference type="Gene3D" id="3.30.1010.10">
    <property type="entry name" value="Phosphatidylinositol 3-kinase Catalytic Subunit, Chain A, domain 4"/>
    <property type="match status" value="1"/>
</dbReference>
<dbReference type="InterPro" id="IPR026094">
    <property type="entry name" value="GPS2"/>
</dbReference>
<evidence type="ECO:0000259" key="14">
    <source>
        <dbReference type="PROSITE" id="PS51547"/>
    </source>
</evidence>
<dbReference type="InterPro" id="IPR036940">
    <property type="entry name" value="PI3/4_kinase_cat_sf"/>
</dbReference>
<dbReference type="GO" id="GO:0000045">
    <property type="term" value="P:autophagosome assembly"/>
    <property type="evidence" value="ECO:0007669"/>
    <property type="project" value="TreeGrafter"/>
</dbReference>
<dbReference type="InterPro" id="IPR038599">
    <property type="entry name" value="LAP1C-like_C_sf"/>
</dbReference>
<dbReference type="Pfam" id="PF00792">
    <property type="entry name" value="PI3K_C2"/>
    <property type="match status" value="1"/>
</dbReference>
<feature type="compositionally biased region" description="Polar residues" evidence="11">
    <location>
        <begin position="484"/>
        <end position="504"/>
    </location>
</feature>
<feature type="domain" description="PI3K/PI4K catalytic" evidence="12">
    <location>
        <begin position="845"/>
        <end position="1135"/>
    </location>
</feature>
<dbReference type="CDD" id="cd08397">
    <property type="entry name" value="C2_PI3K_class_III"/>
    <property type="match status" value="1"/>
</dbReference>
<dbReference type="PANTHER" id="PTHR10048:SF7">
    <property type="entry name" value="PHOSPHATIDYLINOSITOL 3-KINASE CATALYTIC SUBUNIT TYPE 3"/>
    <property type="match status" value="1"/>
</dbReference>
<dbReference type="PROSITE" id="PS51545">
    <property type="entry name" value="PIK_HELICAL"/>
    <property type="match status" value="1"/>
</dbReference>
<dbReference type="PANTHER" id="PTHR10048">
    <property type="entry name" value="PHOSPHATIDYLINOSITOL KINASE"/>
    <property type="match status" value="1"/>
</dbReference>
<proteinExistence type="inferred from homology"/>
<evidence type="ECO:0000256" key="9">
    <source>
        <dbReference type="ARBA" id="ARBA00023136"/>
    </source>
</evidence>
<keyword evidence="3" id="KW-0808">Transferase</keyword>
<feature type="compositionally biased region" description="Polar residues" evidence="11">
    <location>
        <begin position="34"/>
        <end position="44"/>
    </location>
</feature>
<dbReference type="SUPFAM" id="SSF48371">
    <property type="entry name" value="ARM repeat"/>
    <property type="match status" value="1"/>
</dbReference>
<evidence type="ECO:0000256" key="11">
    <source>
        <dbReference type="SAM" id="MobiDB-lite"/>
    </source>
</evidence>
<dbReference type="InterPro" id="IPR042236">
    <property type="entry name" value="PI3K_accessory_sf"/>
</dbReference>
<sequence length="1619" mass="186098">MIPQTPPDYNHPDSPNKWRQQTNTTQPQQHPTQSEAESSHNNYKPGNESPHDSESDKSSPVETEEDTPCVPSSYDQTSTFQPNSENQTTNRVRQGRGKQPELEENTSLSDSPSPLSNTKKFLTILVIVLAVAVVALSTSVSNTELSSWRDQVSDATIRAALRPLLDPINPPGVSTLLLISNKEQQAFTSSMGHCIIELLNSQSPSKKFVVKNVEVNIETLNGTKLQLDENIKQILGTSDGIILRNIDRMSKDELNVLFAYCDQENPVITKKLILMTAILPESQLQHSEHHLKQSFLLKKSVNEDFVDGLMSRITANTLVVYDSETERINGSLEDEYPQQNIHDVFTSHSLVQNQNDSKCNQPYVLCQIFSDQQPLCLPVQTSYKTFSDKWNWNEWLTLPLRYCDLPRHSLLTFTIHDVLSPTQVTLVGSTTISLFAHDGTFRRGIHDLKVWPDVVPDVNYESSTPGSIERVHNDHNEQILSNNTNLNKHTQQQHKVNPPKITSNDESEYPMLDQLSRLAKLVKTHGDGHTISQDWLEKLVLTKAQHSTKEQLPKSKSMLLTIEFARTMIGENECTILYFEPNCVDIVNYPLGYNDLFVYDSELDIENIVESKHLNLARSGRTMDKDLKPTPEQQDRLITILAYPPGQYLTMEEQDLMWKYRFYLSTHKKASPKFLQCVHWDKEEEVKQALDLLQQWVAMDTEDALELLGPLYPHPKVRIYAVSRLKSASDDDLLLYLLQLVQALRYEKPDLINAYVVDTSNDEETINDTNENCAIVVQSDSPSQEIDLSTFLIQRACDKPIIANYLFWYAYVECENNSIQTKDKTISDMYQAFVERLSITLKSKNDLTQKVQLSIEAQKRFVDKLVELTNIVKRVPGSVKTKEEKLKTLISAGEDSPVKFNFLQFDPIPLPLDPEVTIKRIIPEKIKIFKSAKLPFLFVCETINGEEYPVIFKNGDDLRQDQLILQTITLMDRILRKENIDLRMTPYKVLSTSIRYAGYCVVTYLLGVGDRHLDNLLLRDTGQLFHIDFSFIMGRDPKPLPPAMRVSKDMIELLDKEQFFDFQQHCFAAFIILRKHANVFANLFALMLDSNIPAIALERDKTVKKLLDKFRLDLDDEKAVSYLKDLIDSSIRAILPQFYDYIHGFWMRLVLFDEMRDALRRHVVRERQKKQEEQANEADKQRRREEKAKAELTSKAQLEKNAEHILQLEAKLDDLQSQRYGLCNLLKKTLTEEDYKRRQSQQTVNKEPSWTSLYSPNLQTAQYLHFLTQPSAYRSLAYKSSQLLPSLHQTPQQQSSTPPTLKRSRSPSLNSSVNHQNQLHLQQIYSSPSTYSKNISKSPTSMTVKTSTIHTQLLNSLDLINDNTLWPNVPIYVPEIPRIIIQTSKTHQITEFMSTFITINPNHKYFLYNDTEADEFVRKYMPANIYQIYTNLPLPILKADYFRYIALLVMGGVYSDIDTKCLRPIDDWIDDKNQVGLIVGIEADVGFIDILYDMYARRLQLLQWTIASAPGHPVLYRIVRNIAKISSEMMKSKDNNDLILEWTGPGIWTDVVMNYIRRTYGVTWKKFRNLRKGILIGDIYVLPLAAFSPGIHLDMGSKNVNDPEARVYHNFHGSWKKRN</sequence>
<dbReference type="Gene3D" id="2.60.40.150">
    <property type="entry name" value="C2 domain"/>
    <property type="match status" value="1"/>
</dbReference>
<comment type="similarity">
    <text evidence="10">Belongs to the PI3/PI4-kinase family.</text>
</comment>
<feature type="compositionally biased region" description="Low complexity" evidence="11">
    <location>
        <begin position="20"/>
        <end position="33"/>
    </location>
</feature>
<feature type="compositionally biased region" description="Polar residues" evidence="11">
    <location>
        <begin position="73"/>
        <end position="92"/>
    </location>
</feature>
<reference evidence="15" key="1">
    <citation type="submission" date="2021-02" db="EMBL/GenBank/DDBJ databases">
        <authorList>
            <person name="Nowell W R."/>
        </authorList>
    </citation>
    <scope>NUCLEOTIDE SEQUENCE</scope>
</reference>
<dbReference type="GO" id="GO:0006897">
    <property type="term" value="P:endocytosis"/>
    <property type="evidence" value="ECO:0007669"/>
    <property type="project" value="TreeGrafter"/>
</dbReference>
<keyword evidence="7" id="KW-0067">ATP-binding</keyword>
<feature type="domain" description="PIK helical" evidence="13">
    <location>
        <begin position="624"/>
        <end position="833"/>
    </location>
</feature>
<comment type="caution">
    <text evidence="15">The sequence shown here is derived from an EMBL/GenBank/DDBJ whole genome shotgun (WGS) entry which is preliminary data.</text>
</comment>
<keyword evidence="4" id="KW-0812">Transmembrane</keyword>
<dbReference type="Pfam" id="PF00613">
    <property type="entry name" value="PI3Ka"/>
    <property type="match status" value="1"/>
</dbReference>
<gene>
    <name evidence="15" type="ORF">GPM918_LOCUS4325</name>
    <name evidence="16" type="ORF">SRO942_LOCUS4326</name>
</gene>
<dbReference type="SUPFAM" id="SSF49562">
    <property type="entry name" value="C2 domain (Calcium/lipid-binding domain, CaLB)"/>
    <property type="match status" value="1"/>
</dbReference>
<evidence type="ECO:0000256" key="6">
    <source>
        <dbReference type="ARBA" id="ARBA00022777"/>
    </source>
</evidence>
<keyword evidence="9" id="KW-0472">Membrane</keyword>
<dbReference type="Proteomes" id="UP000681722">
    <property type="component" value="Unassembled WGS sequence"/>
</dbReference>
<dbReference type="SUPFAM" id="SSF56112">
    <property type="entry name" value="Protein kinase-like (PK-like)"/>
    <property type="match status" value="1"/>
</dbReference>
<evidence type="ECO:0000256" key="1">
    <source>
        <dbReference type="ARBA" id="ARBA00004370"/>
    </source>
</evidence>
<dbReference type="GO" id="GO:0005777">
    <property type="term" value="C:peroxisome"/>
    <property type="evidence" value="ECO:0007669"/>
    <property type="project" value="TreeGrafter"/>
</dbReference>
<evidence type="ECO:0000256" key="7">
    <source>
        <dbReference type="ARBA" id="ARBA00022840"/>
    </source>
</evidence>
<dbReference type="GO" id="GO:0005768">
    <property type="term" value="C:endosome"/>
    <property type="evidence" value="ECO:0007669"/>
    <property type="project" value="TreeGrafter"/>
</dbReference>
<evidence type="ECO:0000256" key="10">
    <source>
        <dbReference type="PROSITE-ProRule" id="PRU00880"/>
    </source>
</evidence>
<keyword evidence="5" id="KW-0547">Nucleotide-binding</keyword>
<dbReference type="SMART" id="SM00142">
    <property type="entry name" value="PI3K_C2"/>
    <property type="match status" value="1"/>
</dbReference>
<dbReference type="Pfam" id="PF04488">
    <property type="entry name" value="Gly_transf_sug"/>
    <property type="match status" value="1"/>
</dbReference>
<organism evidence="15 17">
    <name type="scientific">Didymodactylos carnosus</name>
    <dbReference type="NCBI Taxonomy" id="1234261"/>
    <lineage>
        <taxon>Eukaryota</taxon>
        <taxon>Metazoa</taxon>
        <taxon>Spiralia</taxon>
        <taxon>Gnathifera</taxon>
        <taxon>Rotifera</taxon>
        <taxon>Eurotatoria</taxon>
        <taxon>Bdelloidea</taxon>
        <taxon>Philodinida</taxon>
        <taxon>Philodinidae</taxon>
        <taxon>Didymodactylos</taxon>
    </lineage>
</organism>
<dbReference type="InterPro" id="IPR007577">
    <property type="entry name" value="GlycoTrfase_DXD_sugar-bd_CS"/>
</dbReference>
<dbReference type="GO" id="GO:0034271">
    <property type="term" value="C:phosphatidylinositol 3-kinase complex, class III, type I"/>
    <property type="evidence" value="ECO:0007669"/>
    <property type="project" value="TreeGrafter"/>
</dbReference>
<dbReference type="Proteomes" id="UP000663829">
    <property type="component" value="Unassembled WGS sequence"/>
</dbReference>
<dbReference type="SMART" id="SM00146">
    <property type="entry name" value="PI3Kc"/>
    <property type="match status" value="1"/>
</dbReference>
<dbReference type="GO" id="GO:0005524">
    <property type="term" value="F:ATP binding"/>
    <property type="evidence" value="ECO:0007669"/>
    <property type="project" value="UniProtKB-KW"/>
</dbReference>
<feature type="region of interest" description="Disordered" evidence="11">
    <location>
        <begin position="1286"/>
        <end position="1313"/>
    </location>
</feature>
<feature type="region of interest" description="Disordered" evidence="11">
    <location>
        <begin position="1"/>
        <end position="115"/>
    </location>
</feature>
<dbReference type="Gene3D" id="3.90.550.20">
    <property type="match status" value="1"/>
</dbReference>
<dbReference type="InterPro" id="IPR018936">
    <property type="entry name" value="PI3/4_kinase_CS"/>
</dbReference>
<dbReference type="InterPro" id="IPR001263">
    <property type="entry name" value="PI3K_accessory_dom"/>
</dbReference>
<dbReference type="InterPro" id="IPR016024">
    <property type="entry name" value="ARM-type_fold"/>
</dbReference>
<evidence type="ECO:0000313" key="15">
    <source>
        <dbReference type="EMBL" id="CAF0816697.1"/>
    </source>
</evidence>
<dbReference type="PROSITE" id="PS00915">
    <property type="entry name" value="PI3_4_KINASE_1"/>
    <property type="match status" value="1"/>
</dbReference>
<dbReference type="InterPro" id="IPR015433">
    <property type="entry name" value="PI3/4_kinase"/>
</dbReference>
<dbReference type="OrthoDB" id="67688at2759"/>
<evidence type="ECO:0000256" key="8">
    <source>
        <dbReference type="ARBA" id="ARBA00022989"/>
    </source>
</evidence>
<feature type="compositionally biased region" description="Basic and acidic residues" evidence="11">
    <location>
        <begin position="49"/>
        <end position="59"/>
    </location>
</feature>
<dbReference type="InterPro" id="IPR035892">
    <property type="entry name" value="C2_domain_sf"/>
</dbReference>
<dbReference type="GO" id="GO:0048015">
    <property type="term" value="P:phosphatidylinositol-mediated signaling"/>
    <property type="evidence" value="ECO:0007669"/>
    <property type="project" value="TreeGrafter"/>
</dbReference>
<dbReference type="Gene3D" id="1.25.40.70">
    <property type="entry name" value="Phosphatidylinositol 3-kinase, accessory domain (PIK)"/>
    <property type="match status" value="1"/>
</dbReference>
<comment type="subcellular location">
    <subcellularLocation>
        <location evidence="1">Membrane</location>
    </subcellularLocation>
</comment>
<feature type="region of interest" description="Disordered" evidence="11">
    <location>
        <begin position="484"/>
        <end position="506"/>
    </location>
</feature>
<feature type="compositionally biased region" description="Polar residues" evidence="11">
    <location>
        <begin position="105"/>
        <end position="115"/>
    </location>
</feature>